<keyword evidence="9" id="KW-0735">Signal-anchor</keyword>
<organism evidence="10 11">
    <name type="scientific">Potamilus streckersoni</name>
    <dbReference type="NCBI Taxonomy" id="2493646"/>
    <lineage>
        <taxon>Eukaryota</taxon>
        <taxon>Metazoa</taxon>
        <taxon>Spiralia</taxon>
        <taxon>Lophotrochozoa</taxon>
        <taxon>Mollusca</taxon>
        <taxon>Bivalvia</taxon>
        <taxon>Autobranchia</taxon>
        <taxon>Heteroconchia</taxon>
        <taxon>Palaeoheterodonta</taxon>
        <taxon>Unionida</taxon>
        <taxon>Unionoidea</taxon>
        <taxon>Unionidae</taxon>
        <taxon>Ambleminae</taxon>
        <taxon>Lampsilini</taxon>
        <taxon>Potamilus</taxon>
    </lineage>
</organism>
<reference evidence="10" key="3">
    <citation type="submission" date="2023-05" db="EMBL/GenBank/DDBJ databases">
        <authorList>
            <person name="Smith C.H."/>
        </authorList>
    </citation>
    <scope>NUCLEOTIDE SEQUENCE</scope>
    <source>
        <strain evidence="10">CHS0354</strain>
        <tissue evidence="10">Mantle</tissue>
    </source>
</reference>
<name>A0AAE0SL10_9BIVA</name>
<protein>
    <recommendedName>
        <fullName evidence="9">Carbohydrate sulfotransferase</fullName>
        <ecNumber evidence="9">2.8.2.-</ecNumber>
    </recommendedName>
</protein>
<keyword evidence="7 9" id="KW-0472">Membrane</keyword>
<keyword evidence="8 9" id="KW-0325">Glycoprotein</keyword>
<keyword evidence="3 9" id="KW-0808">Transferase</keyword>
<dbReference type="AlphaFoldDB" id="A0AAE0SL10"/>
<proteinExistence type="inferred from homology"/>
<evidence type="ECO:0000256" key="6">
    <source>
        <dbReference type="ARBA" id="ARBA00023034"/>
    </source>
</evidence>
<sequence>MARCMKTANCVAILTLGQMIVVFIFIGLRWQTAHHVTFSDLSNRIIQDSEDHEKCYKLLQNKYFISNMATKPTRILTTATNKIYDEKWKSMQQRIEFALDKCSNSSDVKDITHRIQGIAWTSSNGNIAYCVTPKVGCTYWKRVFRFIYRDFNGTPKTPADIPRMYTHYGPLKNIKVFHLSEPAARTKMAYMKAFMFTRDPYTRLWSAYIDKYFLPDFWRTDAKNVVLSIRENATAYSKRCANDVTFEEFLTHVVRMSGSRMNEHYVPVHRLCSPCHMKFDYIGKQESFSADTKFILDDLDLGYLNNDNKSFADHVMEELKTLITYNFKLKSHLLSGCFHELDVARRLWLAFQINGYIPSEVNFPKADLMKVRHLNETEAVFTKLVLDQHNSSKKSSTEWKEQRKRFFVSAYQTVPLSLLEDVRDVFQLDFDIFNYESEPEELFYRPTSDK</sequence>
<keyword evidence="11" id="KW-1185">Reference proteome</keyword>
<evidence type="ECO:0000256" key="7">
    <source>
        <dbReference type="ARBA" id="ARBA00023136"/>
    </source>
</evidence>
<comment type="caution">
    <text evidence="10">The sequence shown here is derived from an EMBL/GenBank/DDBJ whole genome shotgun (WGS) entry which is preliminary data.</text>
</comment>
<dbReference type="GO" id="GO:0000139">
    <property type="term" value="C:Golgi membrane"/>
    <property type="evidence" value="ECO:0007669"/>
    <property type="project" value="UniProtKB-SubCell"/>
</dbReference>
<reference evidence="10" key="1">
    <citation type="journal article" date="2021" name="Genome Biol. Evol.">
        <title>A High-Quality Reference Genome for a Parasitic Bivalve with Doubly Uniparental Inheritance (Bivalvia: Unionida).</title>
        <authorList>
            <person name="Smith C.H."/>
        </authorList>
    </citation>
    <scope>NUCLEOTIDE SEQUENCE</scope>
    <source>
        <strain evidence="10">CHS0354</strain>
    </source>
</reference>
<evidence type="ECO:0000256" key="2">
    <source>
        <dbReference type="ARBA" id="ARBA00006339"/>
    </source>
</evidence>
<dbReference type="InterPro" id="IPR018011">
    <property type="entry name" value="Carb_sulfotrans_8-10"/>
</dbReference>
<accession>A0AAE0SL10</accession>
<dbReference type="EC" id="2.8.2.-" evidence="9"/>
<dbReference type="PANTHER" id="PTHR12137">
    <property type="entry name" value="CARBOHYDRATE SULFOTRANSFERASE"/>
    <property type="match status" value="1"/>
</dbReference>
<keyword evidence="4 9" id="KW-0812">Transmembrane</keyword>
<comment type="similarity">
    <text evidence="2 9">Belongs to the sulfotransferase 2 family.</text>
</comment>
<gene>
    <name evidence="10" type="ORF">CHS0354_014362</name>
</gene>
<comment type="subcellular location">
    <subcellularLocation>
        <location evidence="1 9">Golgi apparatus membrane</location>
        <topology evidence="1 9">Single-pass type II membrane protein</topology>
    </subcellularLocation>
</comment>
<dbReference type="PANTHER" id="PTHR12137:SF54">
    <property type="entry name" value="CARBOHYDRATE SULFOTRANSFERASE"/>
    <property type="match status" value="1"/>
</dbReference>
<dbReference type="EMBL" id="JAEAOA010000884">
    <property type="protein sequence ID" value="KAK3593817.1"/>
    <property type="molecule type" value="Genomic_DNA"/>
</dbReference>
<dbReference type="InterPro" id="IPR005331">
    <property type="entry name" value="Sulfotransferase"/>
</dbReference>
<dbReference type="Pfam" id="PF03567">
    <property type="entry name" value="Sulfotransfer_2"/>
    <property type="match status" value="1"/>
</dbReference>
<dbReference type="GO" id="GO:0016051">
    <property type="term" value="P:carbohydrate biosynthetic process"/>
    <property type="evidence" value="ECO:0007669"/>
    <property type="project" value="InterPro"/>
</dbReference>
<evidence type="ECO:0000313" key="11">
    <source>
        <dbReference type="Proteomes" id="UP001195483"/>
    </source>
</evidence>
<evidence type="ECO:0000256" key="8">
    <source>
        <dbReference type="ARBA" id="ARBA00023180"/>
    </source>
</evidence>
<evidence type="ECO:0000256" key="5">
    <source>
        <dbReference type="ARBA" id="ARBA00022989"/>
    </source>
</evidence>
<keyword evidence="9" id="KW-0119">Carbohydrate metabolism</keyword>
<feature type="transmembrane region" description="Helical" evidence="9">
    <location>
        <begin position="7"/>
        <end position="30"/>
    </location>
</feature>
<evidence type="ECO:0000256" key="3">
    <source>
        <dbReference type="ARBA" id="ARBA00022679"/>
    </source>
</evidence>
<dbReference type="Proteomes" id="UP001195483">
    <property type="component" value="Unassembled WGS sequence"/>
</dbReference>
<evidence type="ECO:0000256" key="1">
    <source>
        <dbReference type="ARBA" id="ARBA00004323"/>
    </source>
</evidence>
<evidence type="ECO:0000256" key="4">
    <source>
        <dbReference type="ARBA" id="ARBA00022692"/>
    </source>
</evidence>
<dbReference type="GO" id="GO:0008146">
    <property type="term" value="F:sulfotransferase activity"/>
    <property type="evidence" value="ECO:0007669"/>
    <property type="project" value="InterPro"/>
</dbReference>
<keyword evidence="6 9" id="KW-0333">Golgi apparatus</keyword>
<evidence type="ECO:0000256" key="9">
    <source>
        <dbReference type="RuleBase" id="RU364020"/>
    </source>
</evidence>
<keyword evidence="5 9" id="KW-1133">Transmembrane helix</keyword>
<evidence type="ECO:0000313" key="10">
    <source>
        <dbReference type="EMBL" id="KAK3593817.1"/>
    </source>
</evidence>
<reference evidence="10" key="2">
    <citation type="journal article" date="2021" name="Genome Biol. Evol.">
        <title>Developing a high-quality reference genome for a parasitic bivalve with doubly uniparental inheritance (Bivalvia: Unionida).</title>
        <authorList>
            <person name="Smith C.H."/>
        </authorList>
    </citation>
    <scope>NUCLEOTIDE SEQUENCE</scope>
    <source>
        <strain evidence="10">CHS0354</strain>
        <tissue evidence="10">Mantle</tissue>
    </source>
</reference>